<dbReference type="AlphaFoldDB" id="D1P1W6"/>
<comment type="caution">
    <text evidence="1">The sequence shown here is derived from an EMBL/GenBank/DDBJ whole genome shotgun (WGS) entry which is preliminary data.</text>
</comment>
<dbReference type="PANTHER" id="PTHR15394:SF3">
    <property type="entry name" value="SERINE HYDROLASE RBBP9"/>
    <property type="match status" value="1"/>
</dbReference>
<dbReference type="Pfam" id="PF06821">
    <property type="entry name" value="Ser_hydrolase"/>
    <property type="match status" value="1"/>
</dbReference>
<sequence length="203" mass="22941">MPSSNLFHENDVEEPVMKGKKIIIVHGYTASPEKNWFPWLKEELESLGAIVTVPAMPESNFPDPQKWQQHLLNSHIQFDEDTILIGHSLGCVTVLRFLEQQVPQGVKIGGYVLVAGFDHNLETLPSLESHTEVLLDYRKLTHIANKRISLISSNDRVVEPQASKDLACALQADIVIEENAGHFLDREGYTEFQTLLNILKTQF</sequence>
<gene>
    <name evidence="1" type="ORF">PROVRUST_06189</name>
</gene>
<reference evidence="1" key="1">
    <citation type="submission" date="2009-12" db="EMBL/GenBank/DDBJ databases">
        <authorList>
            <person name="Weinstock G."/>
            <person name="Sodergren E."/>
            <person name="Clifton S."/>
            <person name="Fulton L."/>
            <person name="Fulton B."/>
            <person name="Courtney L."/>
            <person name="Fronick C."/>
            <person name="Harrison M."/>
            <person name="Strong C."/>
            <person name="Farmer C."/>
            <person name="Delahaunty K."/>
            <person name="Markovic C."/>
            <person name="Hall O."/>
            <person name="Minx P."/>
            <person name="Tomlinson C."/>
            <person name="Mitreva M."/>
            <person name="Nelson J."/>
            <person name="Hou S."/>
            <person name="Wollam A."/>
            <person name="Pepin K.H."/>
            <person name="Johnson M."/>
            <person name="Bhonagiri V."/>
            <person name="Nash W.E."/>
            <person name="Warren W."/>
            <person name="Chinwalla A."/>
            <person name="Mardis E.R."/>
            <person name="Wilson R.K."/>
        </authorList>
    </citation>
    <scope>NUCLEOTIDE SEQUENCE [LARGE SCALE GENOMIC DNA]</scope>
    <source>
        <strain evidence="1">DSM 4541</strain>
    </source>
</reference>
<evidence type="ECO:0000313" key="2">
    <source>
        <dbReference type="Proteomes" id="UP000005512"/>
    </source>
</evidence>
<dbReference type="SUPFAM" id="SSF53474">
    <property type="entry name" value="alpha/beta-Hydrolases"/>
    <property type="match status" value="1"/>
</dbReference>
<dbReference type="Proteomes" id="UP000005512">
    <property type="component" value="Unassembled WGS sequence"/>
</dbReference>
<evidence type="ECO:0000313" key="1">
    <source>
        <dbReference type="EMBL" id="EFB72587.1"/>
    </source>
</evidence>
<dbReference type="EMBL" id="ABXV02000022">
    <property type="protein sequence ID" value="EFB72587.1"/>
    <property type="molecule type" value="Genomic_DNA"/>
</dbReference>
<dbReference type="HOGENOM" id="CLU_088863_3_0_6"/>
<dbReference type="GO" id="GO:0016787">
    <property type="term" value="F:hydrolase activity"/>
    <property type="evidence" value="ECO:0007669"/>
    <property type="project" value="InterPro"/>
</dbReference>
<dbReference type="eggNOG" id="COG3545">
    <property type="taxonomic scope" value="Bacteria"/>
</dbReference>
<dbReference type="InterPro" id="IPR010662">
    <property type="entry name" value="RBBP9/YdeN"/>
</dbReference>
<name>D1P1W6_9GAMM</name>
<proteinExistence type="predicted"/>
<dbReference type="InterPro" id="IPR029058">
    <property type="entry name" value="AB_hydrolase_fold"/>
</dbReference>
<organism evidence="1 2">
    <name type="scientific">Providencia rustigianii DSM 4541</name>
    <dbReference type="NCBI Taxonomy" id="500637"/>
    <lineage>
        <taxon>Bacteria</taxon>
        <taxon>Pseudomonadati</taxon>
        <taxon>Pseudomonadota</taxon>
        <taxon>Gammaproteobacteria</taxon>
        <taxon>Enterobacterales</taxon>
        <taxon>Morganellaceae</taxon>
        <taxon>Providencia</taxon>
    </lineage>
</organism>
<evidence type="ECO:0008006" key="3">
    <source>
        <dbReference type="Google" id="ProtNLM"/>
    </source>
</evidence>
<accession>D1P1W6</accession>
<dbReference type="PANTHER" id="PTHR15394">
    <property type="entry name" value="SERINE HYDROLASE RBBP9"/>
    <property type="match status" value="1"/>
</dbReference>
<keyword evidence="2" id="KW-1185">Reference proteome</keyword>
<dbReference type="STRING" id="500637.PROVRUST_06189"/>
<dbReference type="Gene3D" id="3.40.50.1820">
    <property type="entry name" value="alpha/beta hydrolase"/>
    <property type="match status" value="1"/>
</dbReference>
<protein>
    <recommendedName>
        <fullName evidence="3">Serine hydrolase</fullName>
    </recommendedName>
</protein>